<gene>
    <name evidence="1" type="ORF">GCM10015535_31460</name>
</gene>
<evidence type="ECO:0000313" key="1">
    <source>
        <dbReference type="EMBL" id="GGV85250.1"/>
    </source>
</evidence>
<comment type="caution">
    <text evidence="1">The sequence shown here is derived from an EMBL/GenBank/DDBJ whole genome shotgun (WGS) entry which is preliminary data.</text>
</comment>
<name>A0ABQ2VYH9_9ACTN</name>
<organism evidence="1 2">
    <name type="scientific">Streptomyces gelaticus</name>
    <dbReference type="NCBI Taxonomy" id="285446"/>
    <lineage>
        <taxon>Bacteria</taxon>
        <taxon>Bacillati</taxon>
        <taxon>Actinomycetota</taxon>
        <taxon>Actinomycetes</taxon>
        <taxon>Kitasatosporales</taxon>
        <taxon>Streptomycetaceae</taxon>
        <taxon>Streptomyces</taxon>
    </lineage>
</organism>
<dbReference type="Proteomes" id="UP000660675">
    <property type="component" value="Unassembled WGS sequence"/>
</dbReference>
<accession>A0ABQ2VYH9</accession>
<evidence type="ECO:0000313" key="2">
    <source>
        <dbReference type="Proteomes" id="UP000660675"/>
    </source>
</evidence>
<dbReference type="EMBL" id="BMTF01000009">
    <property type="protein sequence ID" value="GGV85250.1"/>
    <property type="molecule type" value="Genomic_DNA"/>
</dbReference>
<keyword evidence="2" id="KW-1185">Reference proteome</keyword>
<reference evidence="2" key="1">
    <citation type="journal article" date="2019" name="Int. J. Syst. Evol. Microbiol.">
        <title>The Global Catalogue of Microorganisms (GCM) 10K type strain sequencing project: providing services to taxonomists for standard genome sequencing and annotation.</title>
        <authorList>
            <consortium name="The Broad Institute Genomics Platform"/>
            <consortium name="The Broad Institute Genome Sequencing Center for Infectious Disease"/>
            <person name="Wu L."/>
            <person name="Ma J."/>
        </authorList>
    </citation>
    <scope>NUCLEOTIDE SEQUENCE [LARGE SCALE GENOMIC DNA]</scope>
    <source>
        <strain evidence="2">JCM 4376</strain>
    </source>
</reference>
<proteinExistence type="predicted"/>
<protein>
    <submittedName>
        <fullName evidence="1">Uncharacterized protein</fullName>
    </submittedName>
</protein>
<sequence length="85" mass="9109">MEILAAARRQRQEGECGEHAYGQALFHADQLFHRRPVPFVGFEGVGAADAAAQNASCGRAETTQRRPAGGRPRTAAVAITQFVVC</sequence>